<dbReference type="EMBL" id="LR900437">
    <property type="protein sequence ID" value="CAD7245674.1"/>
    <property type="molecule type" value="Genomic_DNA"/>
</dbReference>
<dbReference type="EMBL" id="CAJPEV010000920">
    <property type="protein sequence ID" value="CAG0889513.1"/>
    <property type="molecule type" value="Genomic_DNA"/>
</dbReference>
<name>A0A7R8XEC3_9CRUS</name>
<proteinExistence type="predicted"/>
<evidence type="ECO:0000313" key="2">
    <source>
        <dbReference type="Proteomes" id="UP000677054"/>
    </source>
</evidence>
<gene>
    <name evidence="1" type="ORF">DSTB1V02_LOCUS5542</name>
</gene>
<evidence type="ECO:0000313" key="1">
    <source>
        <dbReference type="EMBL" id="CAD7245674.1"/>
    </source>
</evidence>
<dbReference type="Proteomes" id="UP000677054">
    <property type="component" value="Unassembled WGS sequence"/>
</dbReference>
<dbReference type="AlphaFoldDB" id="A0A7R8XEC3"/>
<reference evidence="1" key="1">
    <citation type="submission" date="2020-11" db="EMBL/GenBank/DDBJ databases">
        <authorList>
            <person name="Tran Van P."/>
        </authorList>
    </citation>
    <scope>NUCLEOTIDE SEQUENCE</scope>
</reference>
<protein>
    <recommendedName>
        <fullName evidence="3">MYND-type domain-containing protein</fullName>
    </recommendedName>
</protein>
<dbReference type="SUPFAM" id="SSF144232">
    <property type="entry name" value="HIT/MYND zinc finger-like"/>
    <property type="match status" value="1"/>
</dbReference>
<accession>A0A7R8XEC3</accession>
<keyword evidence="2" id="KW-1185">Reference proteome</keyword>
<sequence length="515" mass="57153">MTTEQGGDSSTALERVRNVTKPAPSISPVDYGVPTACQQHQHKKQPVVNAAQQQQGIQIREPEHKALVRFLFDQLTSKRPLTNVLSCIPPEYKVMHCILDAFMMTMAKNTGGPLAEEVLLILSCLIVERYPVLHKDFALLKTRYPPILVFSALQLAVLLFNKFVLEKTTGEGDRFLIETRSKAFIRALIYIDLKEKFNMSPPLLFYDERSRFLKWFQIFFMPERQHANPQAIAAHRKQPEFAANGQQQPLPTQASFARQSTARDFQQRQQQSLPTTAMQHLQPAVPRRQSMMAGTSASFNDTAKGSIMRKIEILKVLKRSPAPVETSIANKRSRLSSMGTACVPQLPPTSFLSTQAALPCSSQVASVHKTISYPQAHAISNSILRKRLNSTTMGNLRILTSSEVNHGIPKAPHLNPMTGQPGHFPAPPSHSQNPVNAPVLYSSNASVPTASLRPETAGLKVMASKKEEFGISARHDGFQDFTFPTSCNFCSKAAEELCSNCKSVAYCNRVCQVND</sequence>
<dbReference type="Gene3D" id="6.10.140.2220">
    <property type="match status" value="1"/>
</dbReference>
<evidence type="ECO:0008006" key="3">
    <source>
        <dbReference type="Google" id="ProtNLM"/>
    </source>
</evidence>
<organism evidence="1">
    <name type="scientific">Darwinula stevensoni</name>
    <dbReference type="NCBI Taxonomy" id="69355"/>
    <lineage>
        <taxon>Eukaryota</taxon>
        <taxon>Metazoa</taxon>
        <taxon>Ecdysozoa</taxon>
        <taxon>Arthropoda</taxon>
        <taxon>Crustacea</taxon>
        <taxon>Oligostraca</taxon>
        <taxon>Ostracoda</taxon>
        <taxon>Podocopa</taxon>
        <taxon>Podocopida</taxon>
        <taxon>Darwinulocopina</taxon>
        <taxon>Darwinuloidea</taxon>
        <taxon>Darwinulidae</taxon>
        <taxon>Darwinula</taxon>
    </lineage>
</organism>